<evidence type="ECO:0000256" key="9">
    <source>
        <dbReference type="SAM" id="Phobius"/>
    </source>
</evidence>
<evidence type="ECO:0000256" key="7">
    <source>
        <dbReference type="ARBA" id="ARBA00022989"/>
    </source>
</evidence>
<dbReference type="GO" id="GO:0005524">
    <property type="term" value="F:ATP binding"/>
    <property type="evidence" value="ECO:0007669"/>
    <property type="project" value="UniProtKB-KW"/>
</dbReference>
<evidence type="ECO:0000256" key="5">
    <source>
        <dbReference type="ARBA" id="ARBA00022741"/>
    </source>
</evidence>
<dbReference type="InterPro" id="IPR003439">
    <property type="entry name" value="ABC_transporter-like_ATP-bd"/>
</dbReference>
<dbReference type="InterPro" id="IPR011527">
    <property type="entry name" value="ABC1_TM_dom"/>
</dbReference>
<dbReference type="EMBL" id="QDDL01000001">
    <property type="protein sequence ID" value="PVZ71809.1"/>
    <property type="molecule type" value="Genomic_DNA"/>
</dbReference>
<dbReference type="Gene3D" id="3.40.50.300">
    <property type="entry name" value="P-loop containing nucleotide triphosphate hydrolases"/>
    <property type="match status" value="1"/>
</dbReference>
<feature type="transmembrane region" description="Helical" evidence="9">
    <location>
        <begin position="259"/>
        <end position="279"/>
    </location>
</feature>
<evidence type="ECO:0000313" key="13">
    <source>
        <dbReference type="Proteomes" id="UP000244906"/>
    </source>
</evidence>
<organism evidence="12 13">
    <name type="scientific">Pelagibaculum spongiae</name>
    <dbReference type="NCBI Taxonomy" id="2080658"/>
    <lineage>
        <taxon>Bacteria</taxon>
        <taxon>Pseudomonadati</taxon>
        <taxon>Pseudomonadota</taxon>
        <taxon>Gammaproteobacteria</taxon>
        <taxon>Oceanospirillales</taxon>
        <taxon>Pelagibaculum</taxon>
    </lineage>
</organism>
<accession>A0A2V1GZE7</accession>
<feature type="domain" description="ABC transmembrane type-1" evidence="11">
    <location>
        <begin position="36"/>
        <end position="319"/>
    </location>
</feature>
<dbReference type="GO" id="GO:0016887">
    <property type="term" value="F:ATP hydrolysis activity"/>
    <property type="evidence" value="ECO:0007669"/>
    <property type="project" value="InterPro"/>
</dbReference>
<dbReference type="InterPro" id="IPR027417">
    <property type="entry name" value="P-loop_NTPase"/>
</dbReference>
<protein>
    <submittedName>
        <fullName evidence="12">ABC transporter ATP-binding protein</fullName>
    </submittedName>
</protein>
<reference evidence="12 13" key="1">
    <citation type="submission" date="2018-04" db="EMBL/GenBank/DDBJ databases">
        <title>Thalassorhabdus spongiae gen. nov., sp. nov., isolated from a marine sponge in South-West Iceland.</title>
        <authorList>
            <person name="Knobloch S."/>
            <person name="Daussin A."/>
            <person name="Johannsson R."/>
            <person name="Marteinsson V.T."/>
        </authorList>
    </citation>
    <scope>NUCLEOTIDE SEQUENCE [LARGE SCALE GENOMIC DNA]</scope>
    <source>
        <strain evidence="12 13">Hp12</strain>
    </source>
</reference>
<keyword evidence="7 9" id="KW-1133">Transmembrane helix</keyword>
<evidence type="ECO:0000256" key="2">
    <source>
        <dbReference type="ARBA" id="ARBA00022448"/>
    </source>
</evidence>
<dbReference type="GO" id="GO:0005886">
    <property type="term" value="C:plasma membrane"/>
    <property type="evidence" value="ECO:0007669"/>
    <property type="project" value="UniProtKB-SubCell"/>
</dbReference>
<dbReference type="Pfam" id="PF00664">
    <property type="entry name" value="ABC_membrane"/>
    <property type="match status" value="1"/>
</dbReference>
<evidence type="ECO:0000256" key="1">
    <source>
        <dbReference type="ARBA" id="ARBA00004651"/>
    </source>
</evidence>
<dbReference type="SUPFAM" id="SSF52540">
    <property type="entry name" value="P-loop containing nucleoside triphosphate hydrolases"/>
    <property type="match status" value="1"/>
</dbReference>
<proteinExistence type="predicted"/>
<comment type="subcellular location">
    <subcellularLocation>
        <location evidence="1">Cell membrane</location>
        <topology evidence="1">Multi-pass membrane protein</topology>
    </subcellularLocation>
</comment>
<evidence type="ECO:0000313" key="12">
    <source>
        <dbReference type="EMBL" id="PVZ71809.1"/>
    </source>
</evidence>
<dbReference type="RefSeq" id="WP_116686167.1">
    <property type="nucleotide sequence ID" value="NZ_CAWNYD010000001.1"/>
</dbReference>
<dbReference type="InterPro" id="IPR039421">
    <property type="entry name" value="Type_1_exporter"/>
</dbReference>
<dbReference type="PANTHER" id="PTHR43394">
    <property type="entry name" value="ATP-DEPENDENT PERMEASE MDL1, MITOCHONDRIAL"/>
    <property type="match status" value="1"/>
</dbReference>
<dbReference type="InterPro" id="IPR003593">
    <property type="entry name" value="AAA+_ATPase"/>
</dbReference>
<dbReference type="AlphaFoldDB" id="A0A2V1GZE7"/>
<keyword evidence="8 9" id="KW-0472">Membrane</keyword>
<name>A0A2V1GZE7_9GAMM</name>
<evidence type="ECO:0000256" key="4">
    <source>
        <dbReference type="ARBA" id="ARBA00022692"/>
    </source>
</evidence>
<dbReference type="Pfam" id="PF00005">
    <property type="entry name" value="ABC_tran"/>
    <property type="match status" value="1"/>
</dbReference>
<keyword evidence="6 12" id="KW-0067">ATP-binding</keyword>
<dbReference type="FunFam" id="3.40.50.300:FF:000221">
    <property type="entry name" value="Multidrug ABC transporter ATP-binding protein"/>
    <property type="match status" value="1"/>
</dbReference>
<evidence type="ECO:0000259" key="11">
    <source>
        <dbReference type="PROSITE" id="PS50929"/>
    </source>
</evidence>
<evidence type="ECO:0000256" key="6">
    <source>
        <dbReference type="ARBA" id="ARBA00022840"/>
    </source>
</evidence>
<comment type="caution">
    <text evidence="12">The sequence shown here is derived from an EMBL/GenBank/DDBJ whole genome shotgun (WGS) entry which is preliminary data.</text>
</comment>
<keyword evidence="2" id="KW-0813">Transport</keyword>
<keyword evidence="4 9" id="KW-0812">Transmembrane</keyword>
<dbReference type="CDD" id="cd18544">
    <property type="entry name" value="ABC_6TM_TmrA_like"/>
    <property type="match status" value="1"/>
</dbReference>
<feature type="transmembrane region" description="Helical" evidence="9">
    <location>
        <begin position="175"/>
        <end position="193"/>
    </location>
</feature>
<dbReference type="SUPFAM" id="SSF90123">
    <property type="entry name" value="ABC transporter transmembrane region"/>
    <property type="match status" value="1"/>
</dbReference>
<keyword evidence="5" id="KW-0547">Nucleotide-binding</keyword>
<dbReference type="InterPro" id="IPR036640">
    <property type="entry name" value="ABC1_TM_sf"/>
</dbReference>
<evidence type="ECO:0000256" key="8">
    <source>
        <dbReference type="ARBA" id="ARBA00023136"/>
    </source>
</evidence>
<sequence length="603" mass="67136">MSTNQQLKPNHADKKHGAFKLLTSYIWRDRPLLTRAVTFLLLATVADVVGPMLAKIFIDDYLLPKNFESISLILLLSAYLISQFAAAWFRYQQTMRFTDIALEAVQDIRKKVFAHVLKLPMAYFDKAMTGQLVSRITNDTESIKDLYVQFLSVVIGNVVFLAGILIAMALLNVQLMLAALALIPAVICVIYLYEKFSGAAVQEARELRSDINGRVSESISGMTVLQASNQQQRFSDQFSKVNQGYYLARMKTIRASGALLRPMIDLLSVLVLLAIVWIFSLQVVSGVAEIGVLYAFLSYLGRFTEPLAEITQRFNLYQQAMVAGERVNRLMQAGEQTWHQNSSQSSGQTEAEITKGKICVEKLNFAYHPDKPILKDLNFQVNPGQFYAVVGHTGSGKSTLLSLLLNFYSANENAICFDDQPIEQFGHDSLRAGIGLIPQEPFIIAGSIGENIDMGRKLPQQQIEKAAKQAHLHSMISRLPNGYQTELGERGTRLSTGQRQQLVIARALAASPRILLLDEATANVDSETEQVVQRALMELHGQVSMIMVAHRLSTIKHADNILVLSHGEIVESGNHQQLMQLDDGLYRSMYQLQQQAAKVEAAS</sequence>
<dbReference type="PROSITE" id="PS50893">
    <property type="entry name" value="ABC_TRANSPORTER_2"/>
    <property type="match status" value="1"/>
</dbReference>
<feature type="transmembrane region" description="Helical" evidence="9">
    <location>
        <begin position="146"/>
        <end position="169"/>
    </location>
</feature>
<dbReference type="PROSITE" id="PS50929">
    <property type="entry name" value="ABC_TM1F"/>
    <property type="match status" value="1"/>
</dbReference>
<feature type="transmembrane region" description="Helical" evidence="9">
    <location>
        <begin position="70"/>
        <end position="89"/>
    </location>
</feature>
<dbReference type="GO" id="GO:0015421">
    <property type="term" value="F:ABC-type oligopeptide transporter activity"/>
    <property type="evidence" value="ECO:0007669"/>
    <property type="project" value="TreeGrafter"/>
</dbReference>
<feature type="transmembrane region" description="Helical" evidence="9">
    <location>
        <begin position="36"/>
        <end position="58"/>
    </location>
</feature>
<dbReference type="PANTHER" id="PTHR43394:SF1">
    <property type="entry name" value="ATP-BINDING CASSETTE SUB-FAMILY B MEMBER 10, MITOCHONDRIAL"/>
    <property type="match status" value="1"/>
</dbReference>
<dbReference type="OrthoDB" id="9806127at2"/>
<keyword evidence="13" id="KW-1185">Reference proteome</keyword>
<dbReference type="Proteomes" id="UP000244906">
    <property type="component" value="Unassembled WGS sequence"/>
</dbReference>
<gene>
    <name evidence="12" type="ORF">DC094_01920</name>
</gene>
<keyword evidence="3" id="KW-1003">Cell membrane</keyword>
<evidence type="ECO:0000256" key="3">
    <source>
        <dbReference type="ARBA" id="ARBA00022475"/>
    </source>
</evidence>
<dbReference type="Gene3D" id="1.20.1560.10">
    <property type="entry name" value="ABC transporter type 1, transmembrane domain"/>
    <property type="match status" value="1"/>
</dbReference>
<evidence type="ECO:0000259" key="10">
    <source>
        <dbReference type="PROSITE" id="PS50893"/>
    </source>
</evidence>
<dbReference type="SMART" id="SM00382">
    <property type="entry name" value="AAA"/>
    <property type="match status" value="1"/>
</dbReference>
<feature type="domain" description="ABC transporter" evidence="10">
    <location>
        <begin position="358"/>
        <end position="591"/>
    </location>
</feature>